<dbReference type="NCBIfam" id="TIGR02234">
    <property type="entry name" value="trp_oprn_chp"/>
    <property type="match status" value="1"/>
</dbReference>
<keyword evidence="2" id="KW-0812">Transmembrane</keyword>
<evidence type="ECO:0000256" key="1">
    <source>
        <dbReference type="SAM" id="MobiDB-lite"/>
    </source>
</evidence>
<keyword evidence="4" id="KW-1185">Reference proteome</keyword>
<evidence type="ECO:0000256" key="2">
    <source>
        <dbReference type="SAM" id="Phobius"/>
    </source>
</evidence>
<dbReference type="EMBL" id="CP136137">
    <property type="protein sequence ID" value="WYY06564.1"/>
    <property type="molecule type" value="Genomic_DNA"/>
</dbReference>
<proteinExistence type="predicted"/>
<feature type="compositionally biased region" description="Low complexity" evidence="1">
    <location>
        <begin position="202"/>
        <end position="211"/>
    </location>
</feature>
<dbReference type="InterPro" id="IPR019051">
    <property type="entry name" value="Trp_biosyn_TM_oprn/chp"/>
</dbReference>
<gene>
    <name evidence="3" type="ORF">RVF87_16035</name>
</gene>
<feature type="compositionally biased region" description="Acidic residues" evidence="1">
    <location>
        <begin position="220"/>
        <end position="232"/>
    </location>
</feature>
<sequence>MNRSEEPVPEQGDAAATRRPVNRRFQAIASVLILLAALGLWGASRMKWATVLVGEDPPYPSREVTVTGSDWSPWLVAVALAMVAAVVAQFAVRGLLLRGVAILVALGGAVSVIPAISLLTEGEGNLYVVKMAGVSDRSPVVGIPVESMPGYLVIVSAICAVLGAVFMMRTANQGGMSSKYDSPAARREELERKVFAERERAAAAGEPAATETNERLLWDSLDEGIDPTDDEK</sequence>
<feature type="region of interest" description="Disordered" evidence="1">
    <location>
        <begin position="200"/>
        <end position="232"/>
    </location>
</feature>
<protein>
    <submittedName>
        <fullName evidence="3">TIGR02234 family membrane protein</fullName>
    </submittedName>
</protein>
<feature type="transmembrane region" description="Helical" evidence="2">
    <location>
        <begin position="148"/>
        <end position="168"/>
    </location>
</feature>
<dbReference type="Proteomes" id="UP001479933">
    <property type="component" value="Chromosome"/>
</dbReference>
<feature type="transmembrane region" description="Helical" evidence="2">
    <location>
        <begin position="99"/>
        <end position="119"/>
    </location>
</feature>
<organism evidence="3 4">
    <name type="scientific">Gordonia hydrophobica</name>
    <dbReference type="NCBI Taxonomy" id="40516"/>
    <lineage>
        <taxon>Bacteria</taxon>
        <taxon>Bacillati</taxon>
        <taxon>Actinomycetota</taxon>
        <taxon>Actinomycetes</taxon>
        <taxon>Mycobacteriales</taxon>
        <taxon>Gordoniaceae</taxon>
        <taxon>Gordonia</taxon>
    </lineage>
</organism>
<accession>A0ABZ2U0W9</accession>
<dbReference type="RefSeq" id="WP_066163002.1">
    <property type="nucleotide sequence ID" value="NZ_CP136137.1"/>
</dbReference>
<dbReference type="InterPro" id="IPR011746">
    <property type="entry name" value="Trp_synth-assoc_CHP"/>
</dbReference>
<reference evidence="3 4" key="1">
    <citation type="journal article" date="2023" name="Virus Evol.">
        <title>Computational host range prediction-The good, the bad, and the ugly.</title>
        <authorList>
            <person name="Howell A.A."/>
            <person name="Versoza C.J."/>
            <person name="Pfeifer S.P."/>
        </authorList>
    </citation>
    <scope>NUCLEOTIDE SEQUENCE [LARGE SCALE GENOMIC DNA]</scope>
    <source>
        <strain evidence="3 4">1610/1b</strain>
    </source>
</reference>
<evidence type="ECO:0000313" key="3">
    <source>
        <dbReference type="EMBL" id="WYY06564.1"/>
    </source>
</evidence>
<feature type="transmembrane region" description="Helical" evidence="2">
    <location>
        <begin position="25"/>
        <end position="43"/>
    </location>
</feature>
<evidence type="ECO:0000313" key="4">
    <source>
        <dbReference type="Proteomes" id="UP001479933"/>
    </source>
</evidence>
<keyword evidence="2" id="KW-1133">Transmembrane helix</keyword>
<feature type="transmembrane region" description="Helical" evidence="2">
    <location>
        <begin position="71"/>
        <end position="92"/>
    </location>
</feature>
<dbReference type="Pfam" id="PF09534">
    <property type="entry name" value="Trp_oprn_chp"/>
    <property type="match status" value="1"/>
</dbReference>
<keyword evidence="2" id="KW-0472">Membrane</keyword>
<name>A0ABZ2U0W9_9ACTN</name>